<keyword evidence="3" id="KW-0227">DNA damage</keyword>
<keyword evidence="5" id="KW-0347">Helicase</keyword>
<accession>A0A6M1SW30</accession>
<dbReference type="GO" id="GO:0008854">
    <property type="term" value="F:exodeoxyribonuclease V activity"/>
    <property type="evidence" value="ECO:0007669"/>
    <property type="project" value="UniProtKB-EC"/>
</dbReference>
<evidence type="ECO:0000256" key="8">
    <source>
        <dbReference type="ARBA" id="ARBA00023125"/>
    </source>
</evidence>
<comment type="caution">
    <text evidence="12">The sequence shown here is derived from an EMBL/GenBank/DDBJ whole genome shotgun (WGS) entry which is preliminary data.</text>
</comment>
<evidence type="ECO:0000256" key="3">
    <source>
        <dbReference type="ARBA" id="ARBA00022763"/>
    </source>
</evidence>
<dbReference type="InterPro" id="IPR049550">
    <property type="entry name" value="RecD_N"/>
</dbReference>
<keyword evidence="8" id="KW-0238">DNA-binding</keyword>
<dbReference type="GO" id="GO:0005524">
    <property type="term" value="F:ATP binding"/>
    <property type="evidence" value="ECO:0007669"/>
    <property type="project" value="UniProtKB-KW"/>
</dbReference>
<dbReference type="CDD" id="cd18809">
    <property type="entry name" value="SF1_C_RecD"/>
    <property type="match status" value="1"/>
</dbReference>
<dbReference type="InterPro" id="IPR041851">
    <property type="entry name" value="RecD_N_sf"/>
</dbReference>
<dbReference type="SUPFAM" id="SSF52540">
    <property type="entry name" value="P-loop containing nucleoside triphosphate hydrolases"/>
    <property type="match status" value="2"/>
</dbReference>
<evidence type="ECO:0000259" key="11">
    <source>
        <dbReference type="SMART" id="SM00382"/>
    </source>
</evidence>
<dbReference type="HAMAP" id="MF_01487">
    <property type="entry name" value="RecD"/>
    <property type="match status" value="1"/>
</dbReference>
<evidence type="ECO:0000256" key="5">
    <source>
        <dbReference type="ARBA" id="ARBA00022806"/>
    </source>
</evidence>
<keyword evidence="1" id="KW-0540">Nuclease</keyword>
<dbReference type="Pfam" id="PF13245">
    <property type="entry name" value="AAA_19"/>
    <property type="match status" value="1"/>
</dbReference>
<dbReference type="Gene3D" id="1.10.10.1020">
    <property type="entry name" value="RecBCD complex, subunit RecD, N-terminal domain"/>
    <property type="match status" value="1"/>
</dbReference>
<evidence type="ECO:0000256" key="9">
    <source>
        <dbReference type="ARBA" id="ARBA00023204"/>
    </source>
</evidence>
<keyword evidence="2" id="KW-0547">Nucleotide-binding</keyword>
<dbReference type="AlphaFoldDB" id="A0A6M1SW30"/>
<dbReference type="InterPro" id="IPR050534">
    <property type="entry name" value="Coronavir_polyprotein_1ab"/>
</dbReference>
<keyword evidence="9" id="KW-0234">DNA repair</keyword>
<organism evidence="12 13">
    <name type="scientific">Halalkalibaculum roseum</name>
    <dbReference type="NCBI Taxonomy" id="2709311"/>
    <lineage>
        <taxon>Bacteria</taxon>
        <taxon>Pseudomonadati</taxon>
        <taxon>Balneolota</taxon>
        <taxon>Balneolia</taxon>
        <taxon>Balneolales</taxon>
        <taxon>Balneolaceae</taxon>
        <taxon>Halalkalibaculum</taxon>
    </lineage>
</organism>
<protein>
    <submittedName>
        <fullName evidence="12">Exodeoxyribonuclease V subunit alpha</fullName>
        <ecNumber evidence="12">3.1.11.5</ecNumber>
    </submittedName>
</protein>
<evidence type="ECO:0000256" key="1">
    <source>
        <dbReference type="ARBA" id="ARBA00022722"/>
    </source>
</evidence>
<dbReference type="InterPro" id="IPR006344">
    <property type="entry name" value="RecD"/>
</dbReference>
<dbReference type="GO" id="GO:0003677">
    <property type="term" value="F:DNA binding"/>
    <property type="evidence" value="ECO:0007669"/>
    <property type="project" value="UniProtKB-KW"/>
</dbReference>
<dbReference type="PANTHER" id="PTHR43788">
    <property type="entry name" value="DNA2/NAM7 HELICASE FAMILY MEMBER"/>
    <property type="match status" value="1"/>
</dbReference>
<proteinExistence type="inferred from homology"/>
<keyword evidence="10" id="KW-0413">Isomerase</keyword>
<keyword evidence="4 12" id="KW-0378">Hydrolase</keyword>
<dbReference type="RefSeq" id="WP_165140616.1">
    <property type="nucleotide sequence ID" value="NZ_JAALLT010000002.1"/>
</dbReference>
<dbReference type="InterPro" id="IPR003593">
    <property type="entry name" value="AAA+_ATPase"/>
</dbReference>
<dbReference type="InterPro" id="IPR027785">
    <property type="entry name" value="UvrD-like_helicase_C"/>
</dbReference>
<evidence type="ECO:0000313" key="12">
    <source>
        <dbReference type="EMBL" id="NGP76348.1"/>
    </source>
</evidence>
<feature type="domain" description="AAA+ ATPase" evidence="11">
    <location>
        <begin position="167"/>
        <end position="347"/>
    </location>
</feature>
<dbReference type="PANTHER" id="PTHR43788:SF6">
    <property type="entry name" value="DNA HELICASE B"/>
    <property type="match status" value="1"/>
</dbReference>
<dbReference type="GO" id="GO:0006302">
    <property type="term" value="P:double-strand break repair"/>
    <property type="evidence" value="ECO:0007669"/>
    <property type="project" value="InterPro"/>
</dbReference>
<dbReference type="EMBL" id="JAALLT010000002">
    <property type="protein sequence ID" value="NGP76348.1"/>
    <property type="molecule type" value="Genomic_DNA"/>
</dbReference>
<dbReference type="InterPro" id="IPR027417">
    <property type="entry name" value="P-loop_NTPase"/>
</dbReference>
<dbReference type="SMART" id="SM00382">
    <property type="entry name" value="AAA"/>
    <property type="match status" value="1"/>
</dbReference>
<evidence type="ECO:0000256" key="6">
    <source>
        <dbReference type="ARBA" id="ARBA00022839"/>
    </source>
</evidence>
<keyword evidence="6" id="KW-0269">Exonuclease</keyword>
<dbReference type="GO" id="GO:0006310">
    <property type="term" value="P:DNA recombination"/>
    <property type="evidence" value="ECO:0007669"/>
    <property type="project" value="InterPro"/>
</dbReference>
<dbReference type="Pfam" id="PF21185">
    <property type="entry name" value="RecD_N"/>
    <property type="match status" value="1"/>
</dbReference>
<dbReference type="EC" id="3.1.11.5" evidence="12"/>
<dbReference type="GO" id="GO:0017116">
    <property type="term" value="F:single-stranded DNA helicase activity"/>
    <property type="evidence" value="ECO:0007669"/>
    <property type="project" value="TreeGrafter"/>
</dbReference>
<sequence>MSEQMTPIQKLREEHVFSDIDLEFCRFLEEVDPEINTEVLLAAGLTSYAYRQGNICISLDQESMEQIILDSNVKFPEQKDWVNKLAHAKVIGRPGEYKPLILDESNRLYLHKLWNYEQELAKNIIARSQKKSVDVDIKLLGSGIKRLFDLTEEEINWQAVAAIAAIYNNLTVISGGPGTGKTTTVLKILALILEQHEDSSYDLSIALCAPTGKAAARLEDSITSSIASLDTKEIIKEKIPLKGRTLHQLLGARRNSSTFRFNEDNPLPYDIVIVDEASMVDQALMSRLVNALLDDAKLILIGDKDQLASVEAGSVLGSICAMDTNKISPSFAKRLNKFGLDVPDNILENNPGKLTDGIILLEKSYRFKEESGIPSFSASINNGNVDEALSLLNDEQLAGISFQKFKSFEQFEENLKEDVRQYIIPLLQTADVNELFDKFQHFRLLSPHRRGPLGVEYLNQKVNSILLKEGLISKFDHWYHGKPIIVNQNEYSLGLNNGDIGICVRDGNDGYHVLFKSDSGFNSLAPSRLPDFSPAYALTVHKSQGSEFEHIKIILPEKSSGILTRELLYTAVTRSRSSVTVVGKETVLREMINAKIMRSSGLKELLWPDLD</sequence>
<evidence type="ECO:0000256" key="4">
    <source>
        <dbReference type="ARBA" id="ARBA00022801"/>
    </source>
</evidence>
<name>A0A6M1SW30_9BACT</name>
<dbReference type="CDD" id="cd17933">
    <property type="entry name" value="DEXSc_RecD-like"/>
    <property type="match status" value="1"/>
</dbReference>
<keyword evidence="13" id="KW-1185">Reference proteome</keyword>
<evidence type="ECO:0000256" key="10">
    <source>
        <dbReference type="ARBA" id="ARBA00023235"/>
    </source>
</evidence>
<dbReference type="GO" id="GO:0009338">
    <property type="term" value="C:exodeoxyribonuclease V complex"/>
    <property type="evidence" value="ECO:0007669"/>
    <property type="project" value="InterPro"/>
</dbReference>
<evidence type="ECO:0000256" key="2">
    <source>
        <dbReference type="ARBA" id="ARBA00022741"/>
    </source>
</evidence>
<evidence type="ECO:0000256" key="7">
    <source>
        <dbReference type="ARBA" id="ARBA00022840"/>
    </source>
</evidence>
<keyword evidence="7" id="KW-0067">ATP-binding</keyword>
<gene>
    <name evidence="12" type="primary">recD</name>
    <name evidence="12" type="ORF">G3570_06875</name>
</gene>
<evidence type="ECO:0000313" key="13">
    <source>
        <dbReference type="Proteomes" id="UP000473278"/>
    </source>
</evidence>
<dbReference type="NCBIfam" id="TIGR01447">
    <property type="entry name" value="recD"/>
    <property type="match status" value="1"/>
</dbReference>
<dbReference type="Pfam" id="PF13538">
    <property type="entry name" value="UvrD_C_2"/>
    <property type="match status" value="1"/>
</dbReference>
<reference evidence="12 13" key="1">
    <citation type="submission" date="2020-02" db="EMBL/GenBank/DDBJ databases">
        <title>Balneolaceae bacterium YR4-1, complete genome.</title>
        <authorList>
            <person name="Li Y."/>
            <person name="Wu S."/>
        </authorList>
    </citation>
    <scope>NUCLEOTIDE SEQUENCE [LARGE SCALE GENOMIC DNA]</scope>
    <source>
        <strain evidence="12 13">YR4-1</strain>
    </source>
</reference>
<dbReference type="Proteomes" id="UP000473278">
    <property type="component" value="Unassembled WGS sequence"/>
</dbReference>
<dbReference type="Gene3D" id="3.40.50.300">
    <property type="entry name" value="P-loop containing nucleotide triphosphate hydrolases"/>
    <property type="match status" value="3"/>
</dbReference>